<dbReference type="SUPFAM" id="SSF57903">
    <property type="entry name" value="FYVE/PHD zinc finger"/>
    <property type="match status" value="1"/>
</dbReference>
<feature type="region of interest" description="Disordered" evidence="5">
    <location>
        <begin position="66"/>
        <end position="87"/>
    </location>
</feature>
<keyword evidence="8" id="KW-1185">Reference proteome</keyword>
<evidence type="ECO:0000313" key="7">
    <source>
        <dbReference type="EnsemblMetazoa" id="AALFPA23_022581.P33507"/>
    </source>
</evidence>
<evidence type="ECO:0000256" key="1">
    <source>
        <dbReference type="ARBA" id="ARBA00022723"/>
    </source>
</evidence>
<keyword evidence="3" id="KW-0862">Zinc</keyword>
<accession>A0ABM1ZXL5</accession>
<sequence>MGSTSNPKDCHNCGKCNRSDSANNMVGCDLCETWVHYDCAGVTDSIADPERSWKCEKCLAELNAKPRSQKSGTSRTSGQSGTSQRQQLQLQLLEEQRKLRLKHQEEEYAARKKAAEEEEKVRKERMEEECRYLKEKFELLLAGSNENDSPVSRDRASAAVQPVATTSEGVTQSASTRQAPPNSSSTPQFSHIRANPSGEFEQRTSISRIPMDISEFAPGVGPRDAALYQHQRRSLDIRR</sequence>
<dbReference type="Gene3D" id="3.30.40.10">
    <property type="entry name" value="Zinc/RING finger domain, C3HC4 (zinc finger)"/>
    <property type="match status" value="1"/>
</dbReference>
<dbReference type="SMART" id="SM00249">
    <property type="entry name" value="PHD"/>
    <property type="match status" value="1"/>
</dbReference>
<name>A0ABM1ZXL5_AEDAL</name>
<dbReference type="RefSeq" id="XP_062713658.1">
    <property type="nucleotide sequence ID" value="XM_062857674.1"/>
</dbReference>
<dbReference type="GeneID" id="134290517"/>
<keyword evidence="1" id="KW-0479">Metal-binding</keyword>
<evidence type="ECO:0000256" key="2">
    <source>
        <dbReference type="ARBA" id="ARBA00022771"/>
    </source>
</evidence>
<evidence type="ECO:0000256" key="4">
    <source>
        <dbReference type="PROSITE-ProRule" id="PRU00146"/>
    </source>
</evidence>
<feature type="region of interest" description="Disordered" evidence="5">
    <location>
        <begin position="145"/>
        <end position="239"/>
    </location>
</feature>
<evidence type="ECO:0000313" key="8">
    <source>
        <dbReference type="Proteomes" id="UP000069940"/>
    </source>
</evidence>
<dbReference type="InterPro" id="IPR019787">
    <property type="entry name" value="Znf_PHD-finger"/>
</dbReference>
<evidence type="ECO:0000256" key="5">
    <source>
        <dbReference type="SAM" id="MobiDB-lite"/>
    </source>
</evidence>
<feature type="compositionally biased region" description="Low complexity" evidence="5">
    <location>
        <begin position="69"/>
        <end position="87"/>
    </location>
</feature>
<protein>
    <recommendedName>
        <fullName evidence="6">PHD-type domain-containing protein</fullName>
    </recommendedName>
</protein>
<dbReference type="Proteomes" id="UP000069940">
    <property type="component" value="Unassembled WGS sequence"/>
</dbReference>
<feature type="compositionally biased region" description="Polar residues" evidence="5">
    <location>
        <begin position="163"/>
        <end position="189"/>
    </location>
</feature>
<dbReference type="InterPro" id="IPR013083">
    <property type="entry name" value="Znf_RING/FYVE/PHD"/>
</dbReference>
<evidence type="ECO:0000259" key="6">
    <source>
        <dbReference type="PROSITE" id="PS50016"/>
    </source>
</evidence>
<reference evidence="8" key="1">
    <citation type="journal article" date="2015" name="Proc. Natl. Acad. Sci. U.S.A.">
        <title>Genome sequence of the Asian Tiger mosquito, Aedes albopictus, reveals insights into its biology, genetics, and evolution.</title>
        <authorList>
            <person name="Chen X.G."/>
            <person name="Jiang X."/>
            <person name="Gu J."/>
            <person name="Xu M."/>
            <person name="Wu Y."/>
            <person name="Deng Y."/>
            <person name="Zhang C."/>
            <person name="Bonizzoni M."/>
            <person name="Dermauw W."/>
            <person name="Vontas J."/>
            <person name="Armbruster P."/>
            <person name="Huang X."/>
            <person name="Yang Y."/>
            <person name="Zhang H."/>
            <person name="He W."/>
            <person name="Peng H."/>
            <person name="Liu Y."/>
            <person name="Wu K."/>
            <person name="Chen J."/>
            <person name="Lirakis M."/>
            <person name="Topalis P."/>
            <person name="Van Leeuwen T."/>
            <person name="Hall A.B."/>
            <person name="Jiang X."/>
            <person name="Thorpe C."/>
            <person name="Mueller R.L."/>
            <person name="Sun C."/>
            <person name="Waterhouse R.M."/>
            <person name="Yan G."/>
            <person name="Tu Z.J."/>
            <person name="Fang X."/>
            <person name="James A.A."/>
        </authorList>
    </citation>
    <scope>NUCLEOTIDE SEQUENCE [LARGE SCALE GENOMIC DNA]</scope>
    <source>
        <strain evidence="8">Foshan</strain>
    </source>
</reference>
<dbReference type="PROSITE" id="PS50016">
    <property type="entry name" value="ZF_PHD_2"/>
    <property type="match status" value="1"/>
</dbReference>
<dbReference type="InterPro" id="IPR011011">
    <property type="entry name" value="Znf_FYVE_PHD"/>
</dbReference>
<proteinExistence type="predicted"/>
<dbReference type="PROSITE" id="PS01359">
    <property type="entry name" value="ZF_PHD_1"/>
    <property type="match status" value="1"/>
</dbReference>
<dbReference type="InterPro" id="IPR001965">
    <property type="entry name" value="Znf_PHD"/>
</dbReference>
<organism evidence="7 8">
    <name type="scientific">Aedes albopictus</name>
    <name type="common">Asian tiger mosquito</name>
    <name type="synonym">Stegomyia albopicta</name>
    <dbReference type="NCBI Taxonomy" id="7160"/>
    <lineage>
        <taxon>Eukaryota</taxon>
        <taxon>Metazoa</taxon>
        <taxon>Ecdysozoa</taxon>
        <taxon>Arthropoda</taxon>
        <taxon>Hexapoda</taxon>
        <taxon>Insecta</taxon>
        <taxon>Pterygota</taxon>
        <taxon>Neoptera</taxon>
        <taxon>Endopterygota</taxon>
        <taxon>Diptera</taxon>
        <taxon>Nematocera</taxon>
        <taxon>Culicoidea</taxon>
        <taxon>Culicidae</taxon>
        <taxon>Culicinae</taxon>
        <taxon>Aedini</taxon>
        <taxon>Aedes</taxon>
        <taxon>Stegomyia</taxon>
    </lineage>
</organism>
<feature type="domain" description="PHD-type" evidence="6">
    <location>
        <begin position="7"/>
        <end position="61"/>
    </location>
</feature>
<evidence type="ECO:0000256" key="3">
    <source>
        <dbReference type="ARBA" id="ARBA00022833"/>
    </source>
</evidence>
<dbReference type="EnsemblMetazoa" id="AALFPA23_022581.R33507">
    <property type="protein sequence ID" value="AALFPA23_022581.P33507"/>
    <property type="gene ID" value="AALFPA23_022581"/>
</dbReference>
<dbReference type="InterPro" id="IPR019786">
    <property type="entry name" value="Zinc_finger_PHD-type_CS"/>
</dbReference>
<keyword evidence="2 4" id="KW-0863">Zinc-finger</keyword>
<dbReference type="Pfam" id="PF00628">
    <property type="entry name" value="PHD"/>
    <property type="match status" value="1"/>
</dbReference>
<reference evidence="7" key="2">
    <citation type="submission" date="2025-05" db="UniProtKB">
        <authorList>
            <consortium name="EnsemblMetazoa"/>
        </authorList>
    </citation>
    <scope>IDENTIFICATION</scope>
    <source>
        <strain evidence="7">Foshan</strain>
    </source>
</reference>